<protein>
    <submittedName>
        <fullName evidence="1">Rrf2 family transcriptional regulator</fullName>
    </submittedName>
</protein>
<dbReference type="EMBL" id="JAIWIU010000107">
    <property type="protein sequence ID" value="MCA2017488.1"/>
    <property type="molecule type" value="Genomic_DNA"/>
</dbReference>
<accession>A0ABS7YQ33</accession>
<gene>
    <name evidence="1" type="ORF">LDJ79_15290</name>
</gene>
<dbReference type="InterPro" id="IPR036390">
    <property type="entry name" value="WH_DNA-bd_sf"/>
</dbReference>
<dbReference type="RefSeq" id="WP_225251204.1">
    <property type="nucleotide sequence ID" value="NZ_JAIWIU010000107.1"/>
</dbReference>
<reference evidence="2" key="1">
    <citation type="submission" date="2023-07" db="EMBL/GenBank/DDBJ databases">
        <title>Molecular identification of indigenous halophilic bacteria isolated from red sea cost, biodegradation of synthetic dyes and assessment of degraded metabolite toxicity.</title>
        <authorList>
            <person name="Chaieb K."/>
            <person name="Altayb H.N."/>
        </authorList>
    </citation>
    <scope>NUCLEOTIDE SEQUENCE [LARGE SCALE GENOMIC DNA]</scope>
    <source>
        <strain evidence="2">K20</strain>
    </source>
</reference>
<proteinExistence type="predicted"/>
<comment type="caution">
    <text evidence="1">The sequence shown here is derived from an EMBL/GenBank/DDBJ whole genome shotgun (WGS) entry which is preliminary data.</text>
</comment>
<dbReference type="PANTHER" id="PTHR33221">
    <property type="entry name" value="WINGED HELIX-TURN-HELIX TRANSCRIPTIONAL REGULATOR, RRF2 FAMILY"/>
    <property type="match status" value="1"/>
</dbReference>
<dbReference type="InterPro" id="IPR000944">
    <property type="entry name" value="Tscrpt_reg_Rrf2"/>
</dbReference>
<evidence type="ECO:0000313" key="2">
    <source>
        <dbReference type="Proteomes" id="UP001199044"/>
    </source>
</evidence>
<sequence length="145" mass="16067">MAADNTQFSIAVHVLVGIAKYKHVNTVQLAQSVNTNPIFIKRIVGKLAKNGLLISSRGRNGGNCLVREAKDISLLDVYRAVNAPTLFAIHQYEKVASCSISSNIQQALTDIRSDLQNEVEQKLVQISIQDMLDDINLRKQHLKAE</sequence>
<keyword evidence="2" id="KW-1185">Reference proteome</keyword>
<dbReference type="Proteomes" id="UP001199044">
    <property type="component" value="Unassembled WGS sequence"/>
</dbReference>
<dbReference type="Gene3D" id="1.10.10.10">
    <property type="entry name" value="Winged helix-like DNA-binding domain superfamily/Winged helix DNA-binding domain"/>
    <property type="match status" value="1"/>
</dbReference>
<dbReference type="Pfam" id="PF02082">
    <property type="entry name" value="Rrf2"/>
    <property type="match status" value="1"/>
</dbReference>
<name>A0ABS7YQ33_9VIBR</name>
<dbReference type="SUPFAM" id="SSF46785">
    <property type="entry name" value="Winged helix' DNA-binding domain"/>
    <property type="match status" value="1"/>
</dbReference>
<organism evidence="1 2">
    <name type="scientific">Vibrio tritonius</name>
    <dbReference type="NCBI Taxonomy" id="1435069"/>
    <lineage>
        <taxon>Bacteria</taxon>
        <taxon>Pseudomonadati</taxon>
        <taxon>Pseudomonadota</taxon>
        <taxon>Gammaproteobacteria</taxon>
        <taxon>Vibrionales</taxon>
        <taxon>Vibrionaceae</taxon>
        <taxon>Vibrio</taxon>
    </lineage>
</organism>
<evidence type="ECO:0000313" key="1">
    <source>
        <dbReference type="EMBL" id="MCA2017488.1"/>
    </source>
</evidence>
<dbReference type="PANTHER" id="PTHR33221:SF15">
    <property type="entry name" value="HTH-TYPE TRANSCRIPTIONAL REGULATOR YWGB-RELATED"/>
    <property type="match status" value="1"/>
</dbReference>
<dbReference type="InterPro" id="IPR036388">
    <property type="entry name" value="WH-like_DNA-bd_sf"/>
</dbReference>
<dbReference type="PROSITE" id="PS51197">
    <property type="entry name" value="HTH_RRF2_2"/>
    <property type="match status" value="1"/>
</dbReference>